<proteinExistence type="predicted"/>
<dbReference type="PANTHER" id="PTHR11863">
    <property type="entry name" value="STEROL DESATURASE"/>
    <property type="match status" value="1"/>
</dbReference>
<dbReference type="AlphaFoldDB" id="A0AAC9ARB3"/>
<dbReference type="KEGG" id="aak:AA2016_2834"/>
<evidence type="ECO:0000256" key="5">
    <source>
        <dbReference type="SAM" id="Phobius"/>
    </source>
</evidence>
<evidence type="ECO:0000256" key="4">
    <source>
        <dbReference type="ARBA" id="ARBA00023136"/>
    </source>
</evidence>
<keyword evidence="4 5" id="KW-0472">Membrane</keyword>
<evidence type="ECO:0000256" key="3">
    <source>
        <dbReference type="ARBA" id="ARBA00022989"/>
    </source>
</evidence>
<feature type="transmembrane region" description="Helical" evidence="5">
    <location>
        <begin position="31"/>
        <end position="55"/>
    </location>
</feature>
<dbReference type="GO" id="GO:0016491">
    <property type="term" value="F:oxidoreductase activity"/>
    <property type="evidence" value="ECO:0007669"/>
    <property type="project" value="InterPro"/>
</dbReference>
<feature type="transmembrane region" description="Helical" evidence="5">
    <location>
        <begin position="173"/>
        <end position="195"/>
    </location>
</feature>
<evidence type="ECO:0000256" key="2">
    <source>
        <dbReference type="ARBA" id="ARBA00022692"/>
    </source>
</evidence>
<dbReference type="InterPro" id="IPR006694">
    <property type="entry name" value="Fatty_acid_hydroxylase"/>
</dbReference>
<protein>
    <submittedName>
        <fullName evidence="7">Membrane protein</fullName>
    </submittedName>
</protein>
<dbReference type="GO" id="GO:0016020">
    <property type="term" value="C:membrane"/>
    <property type="evidence" value="ECO:0007669"/>
    <property type="project" value="UniProtKB-SubCell"/>
</dbReference>
<feature type="transmembrane region" description="Helical" evidence="5">
    <location>
        <begin position="102"/>
        <end position="123"/>
    </location>
</feature>
<reference evidence="7 8" key="1">
    <citation type="submission" date="2016-03" db="EMBL/GenBank/DDBJ databases">
        <title>Complete genome of Aminobacter aminovorans KCTC 2477.</title>
        <authorList>
            <person name="Kim K.M."/>
        </authorList>
    </citation>
    <scope>NUCLEOTIDE SEQUENCE [LARGE SCALE GENOMIC DNA]</scope>
    <source>
        <strain evidence="7 8">KCTC 2477</strain>
    </source>
</reference>
<feature type="transmembrane region" description="Helical" evidence="5">
    <location>
        <begin position="129"/>
        <end position="152"/>
    </location>
</feature>
<feature type="domain" description="Fatty acid hydroxylase" evidence="6">
    <location>
        <begin position="219"/>
        <end position="351"/>
    </location>
</feature>
<accession>A0AAC9ARB3</accession>
<dbReference type="GO" id="GO:0005506">
    <property type="term" value="F:iron ion binding"/>
    <property type="evidence" value="ECO:0007669"/>
    <property type="project" value="InterPro"/>
</dbReference>
<evidence type="ECO:0000259" key="6">
    <source>
        <dbReference type="Pfam" id="PF04116"/>
    </source>
</evidence>
<keyword evidence="2 5" id="KW-0812">Transmembrane</keyword>
<organism evidence="7 8">
    <name type="scientific">Aminobacter aminovorans</name>
    <name type="common">Chelatobacter heintzii</name>
    <dbReference type="NCBI Taxonomy" id="83263"/>
    <lineage>
        <taxon>Bacteria</taxon>
        <taxon>Pseudomonadati</taxon>
        <taxon>Pseudomonadota</taxon>
        <taxon>Alphaproteobacteria</taxon>
        <taxon>Hyphomicrobiales</taxon>
        <taxon>Phyllobacteriaceae</taxon>
        <taxon>Aminobacter</taxon>
    </lineage>
</organism>
<dbReference type="InterPro" id="IPR050307">
    <property type="entry name" value="Sterol_Desaturase_Related"/>
</dbReference>
<feature type="transmembrane region" description="Helical" evidence="5">
    <location>
        <begin position="75"/>
        <end position="95"/>
    </location>
</feature>
<dbReference type="EMBL" id="CP015005">
    <property type="protein sequence ID" value="AMS41759.1"/>
    <property type="molecule type" value="Genomic_DNA"/>
</dbReference>
<name>A0AAC9ARB3_AMIAI</name>
<dbReference type="Pfam" id="PF04116">
    <property type="entry name" value="FA_hydroxylase"/>
    <property type="match status" value="1"/>
</dbReference>
<feature type="transmembrane region" description="Helical" evidence="5">
    <location>
        <begin position="215"/>
        <end position="233"/>
    </location>
</feature>
<keyword evidence="3 5" id="KW-1133">Transmembrane helix</keyword>
<comment type="subcellular location">
    <subcellularLocation>
        <location evidence="1">Membrane</location>
    </subcellularLocation>
</comment>
<evidence type="ECO:0000313" key="7">
    <source>
        <dbReference type="EMBL" id="AMS41759.1"/>
    </source>
</evidence>
<dbReference type="GO" id="GO:0008610">
    <property type="term" value="P:lipid biosynthetic process"/>
    <property type="evidence" value="ECO:0007669"/>
    <property type="project" value="InterPro"/>
</dbReference>
<evidence type="ECO:0000256" key="1">
    <source>
        <dbReference type="ARBA" id="ARBA00004370"/>
    </source>
</evidence>
<sequence>MTDPAPEPTSRHTALDRWFERMLGDHGPQGFGSGWFSGLLGLLLSLGSFCAVLVFRFPEWLTTSELRSSYPVEVMRGLLVLAIIAGFFFSALNILLRPSKKLGLAGIGFATLAIILGGTGVNVDYDGDAPIHVGLDWLVLNVVLLSLVFVPLERLFPLRPEHGTFRAGWTTDGLYFIVSHVLVELLTFFTLLPATIVSQAWQADTMSAQVKSMPLIAQVLLIMLVADLTQYWVHRSFHRIGFAWPFHAIHHSSRAMDWLAGSRLHVVDIVVTRALILVPVFLFGFSEAALYIWLAIVAAQATFNHVNMRIRLGWLEQLLVAPRFHHWHHAVRPIDKNFAVHFPWIDRLFGTFYLPADAWPENVGIHNDPIPEEFGRQLLWPFHRKTR</sequence>
<gene>
    <name evidence="7" type="ORF">AA2016_2834</name>
</gene>
<dbReference type="Proteomes" id="UP000075755">
    <property type="component" value="Chromosome"/>
</dbReference>
<evidence type="ECO:0000313" key="8">
    <source>
        <dbReference type="Proteomes" id="UP000075755"/>
    </source>
</evidence>